<feature type="non-terminal residue" evidence="3">
    <location>
        <position position="213"/>
    </location>
</feature>
<keyword evidence="4" id="KW-1185">Reference proteome</keyword>
<evidence type="ECO:0000256" key="1">
    <source>
        <dbReference type="SAM" id="MobiDB-lite"/>
    </source>
</evidence>
<sequence>MVTSLLPRPDPGPPSWPPPRATCSCRPCSRGTPRPSRPRPCPRRRPPKTCTTCRPRACTWRPIRRRNARQRPCAPRYGSCTTDPDIGGMLRHALLTGLVATPLLMVAAAMALSALLRVPKSAPSLVHHVSVIPVLAGLADIAQNALFASCWPLATPRWRPRLCSSTLHPGFCFTLPLSHDGGGGSLCPTIGRDGRQKCPRPRPSALVRTRRKS</sequence>
<keyword evidence="2" id="KW-0812">Transmembrane</keyword>
<gene>
    <name evidence="3" type="ORF">BCR44DRAFT_1439127</name>
</gene>
<protein>
    <submittedName>
        <fullName evidence="3">Uncharacterized protein</fullName>
    </submittedName>
</protein>
<evidence type="ECO:0000313" key="4">
    <source>
        <dbReference type="Proteomes" id="UP000193411"/>
    </source>
</evidence>
<dbReference type="AlphaFoldDB" id="A0A1Y2HGU4"/>
<feature type="compositionally biased region" description="Pro residues" evidence="1">
    <location>
        <begin position="8"/>
        <end position="20"/>
    </location>
</feature>
<evidence type="ECO:0000313" key="3">
    <source>
        <dbReference type="EMBL" id="ORZ32913.1"/>
    </source>
</evidence>
<feature type="transmembrane region" description="Helical" evidence="2">
    <location>
        <begin position="93"/>
        <end position="116"/>
    </location>
</feature>
<name>A0A1Y2HGU4_9FUNG</name>
<feature type="region of interest" description="Disordered" evidence="1">
    <location>
        <begin position="192"/>
        <end position="213"/>
    </location>
</feature>
<feature type="region of interest" description="Disordered" evidence="1">
    <location>
        <begin position="1"/>
        <end position="51"/>
    </location>
</feature>
<organism evidence="3 4">
    <name type="scientific">Catenaria anguillulae PL171</name>
    <dbReference type="NCBI Taxonomy" id="765915"/>
    <lineage>
        <taxon>Eukaryota</taxon>
        <taxon>Fungi</taxon>
        <taxon>Fungi incertae sedis</taxon>
        <taxon>Blastocladiomycota</taxon>
        <taxon>Blastocladiomycetes</taxon>
        <taxon>Blastocladiales</taxon>
        <taxon>Catenariaceae</taxon>
        <taxon>Catenaria</taxon>
    </lineage>
</organism>
<evidence type="ECO:0000256" key="2">
    <source>
        <dbReference type="SAM" id="Phobius"/>
    </source>
</evidence>
<keyword evidence="2" id="KW-0472">Membrane</keyword>
<proteinExistence type="predicted"/>
<reference evidence="3 4" key="1">
    <citation type="submission" date="2016-07" db="EMBL/GenBank/DDBJ databases">
        <title>Pervasive Adenine N6-methylation of Active Genes in Fungi.</title>
        <authorList>
            <consortium name="DOE Joint Genome Institute"/>
            <person name="Mondo S.J."/>
            <person name="Dannebaum R.O."/>
            <person name="Kuo R.C."/>
            <person name="Labutti K."/>
            <person name="Haridas S."/>
            <person name="Kuo A."/>
            <person name="Salamov A."/>
            <person name="Ahrendt S.R."/>
            <person name="Lipzen A."/>
            <person name="Sullivan W."/>
            <person name="Andreopoulos W.B."/>
            <person name="Clum A."/>
            <person name="Lindquist E."/>
            <person name="Daum C."/>
            <person name="Ramamoorthy G.K."/>
            <person name="Gryganskyi A."/>
            <person name="Culley D."/>
            <person name="Magnuson J.K."/>
            <person name="James T.Y."/>
            <person name="O'Malley M.A."/>
            <person name="Stajich J.E."/>
            <person name="Spatafora J.W."/>
            <person name="Visel A."/>
            <person name="Grigoriev I.V."/>
        </authorList>
    </citation>
    <scope>NUCLEOTIDE SEQUENCE [LARGE SCALE GENOMIC DNA]</scope>
    <source>
        <strain evidence="3 4">PL171</strain>
    </source>
</reference>
<dbReference type="EMBL" id="MCFL01000040">
    <property type="protein sequence ID" value="ORZ32913.1"/>
    <property type="molecule type" value="Genomic_DNA"/>
</dbReference>
<keyword evidence="2" id="KW-1133">Transmembrane helix</keyword>
<feature type="compositionally biased region" description="Basic residues" evidence="1">
    <location>
        <begin position="36"/>
        <end position="47"/>
    </location>
</feature>
<dbReference type="Proteomes" id="UP000193411">
    <property type="component" value="Unassembled WGS sequence"/>
</dbReference>
<accession>A0A1Y2HGU4</accession>
<feature type="compositionally biased region" description="Low complexity" evidence="1">
    <location>
        <begin position="23"/>
        <end position="34"/>
    </location>
</feature>
<comment type="caution">
    <text evidence="3">The sequence shown here is derived from an EMBL/GenBank/DDBJ whole genome shotgun (WGS) entry which is preliminary data.</text>
</comment>